<organism evidence="2 3">
    <name type="scientific">Nocardiopsis sinuspersici</name>
    <dbReference type="NCBI Taxonomy" id="501010"/>
    <lineage>
        <taxon>Bacteria</taxon>
        <taxon>Bacillati</taxon>
        <taxon>Actinomycetota</taxon>
        <taxon>Actinomycetes</taxon>
        <taxon>Streptosporangiales</taxon>
        <taxon>Nocardiopsidaceae</taxon>
        <taxon>Nocardiopsis</taxon>
    </lineage>
</organism>
<accession>A0A1V3C2B9</accession>
<protein>
    <submittedName>
        <fullName evidence="2">Uncharacterized protein</fullName>
    </submittedName>
</protein>
<keyword evidence="3" id="KW-1185">Reference proteome</keyword>
<dbReference type="RefSeq" id="WP_077690943.1">
    <property type="nucleotide sequence ID" value="NZ_JACCHL010000001.1"/>
</dbReference>
<gene>
    <name evidence="1" type="ORF">HNR06_000274</name>
    <name evidence="2" type="ORF">NOSIN_12575</name>
</gene>
<evidence type="ECO:0000313" key="1">
    <source>
        <dbReference type="EMBL" id="NYH50685.1"/>
    </source>
</evidence>
<dbReference type="EMBL" id="JACCHL010000001">
    <property type="protein sequence ID" value="NYH50685.1"/>
    <property type="molecule type" value="Genomic_DNA"/>
</dbReference>
<dbReference type="Proteomes" id="UP000189004">
    <property type="component" value="Unassembled WGS sequence"/>
</dbReference>
<reference evidence="2" key="1">
    <citation type="submission" date="2016-08" db="EMBL/GenBank/DDBJ databases">
        <authorList>
            <person name="Seilhamer J.J."/>
        </authorList>
    </citation>
    <scope>NUCLEOTIDE SEQUENCE [LARGE SCALE GENOMIC DNA]</scope>
    <source>
        <strain evidence="2">UTMC102</strain>
    </source>
</reference>
<proteinExistence type="predicted"/>
<evidence type="ECO:0000313" key="2">
    <source>
        <dbReference type="EMBL" id="OOC54540.1"/>
    </source>
</evidence>
<dbReference type="AlphaFoldDB" id="A0A1V3C2B9"/>
<dbReference type="OrthoDB" id="3436655at2"/>
<sequence length="91" mass="10034">MNQFTTSRALERLDTLLRQDGISARTDHDGALLVFLHTDRVSVSVQGTRFRIEHVDGDGETKRCILLVLGRIDDAARLVAAYETPRPGSAA</sequence>
<name>A0A1V3C2B9_9ACTN</name>
<evidence type="ECO:0000313" key="4">
    <source>
        <dbReference type="Proteomes" id="UP000584931"/>
    </source>
</evidence>
<evidence type="ECO:0000313" key="3">
    <source>
        <dbReference type="Proteomes" id="UP000189004"/>
    </source>
</evidence>
<dbReference type="EMBL" id="MCOK01000001">
    <property type="protein sequence ID" value="OOC54540.1"/>
    <property type="molecule type" value="Genomic_DNA"/>
</dbReference>
<dbReference type="STRING" id="501010.NOSIN_12575"/>
<comment type="caution">
    <text evidence="2">The sequence shown here is derived from an EMBL/GenBank/DDBJ whole genome shotgun (WGS) entry which is preliminary data.</text>
</comment>
<accession>A0A7Z0BI58</accession>
<dbReference type="Proteomes" id="UP000584931">
    <property type="component" value="Unassembled WGS sequence"/>
</dbReference>
<reference evidence="3" key="2">
    <citation type="submission" date="2016-08" db="EMBL/GenBank/DDBJ databases">
        <authorList>
            <person name="Tokovenko B."/>
            <person name="Kalinowski J."/>
        </authorList>
    </citation>
    <scope>NUCLEOTIDE SEQUENCE [LARGE SCALE GENOMIC DNA]</scope>
    <source>
        <strain evidence="3">UTMC102</strain>
    </source>
</reference>
<reference evidence="1 4" key="3">
    <citation type="submission" date="2020-07" db="EMBL/GenBank/DDBJ databases">
        <title>Sequencing the genomes of 1000 actinobacteria strains.</title>
        <authorList>
            <person name="Klenk H.-P."/>
        </authorList>
    </citation>
    <scope>NUCLEOTIDE SEQUENCE [LARGE SCALE GENOMIC DNA]</scope>
    <source>
        <strain evidence="1 4">DSM 45278</strain>
    </source>
</reference>